<feature type="transmembrane region" description="Helical" evidence="5">
    <location>
        <begin position="52"/>
        <end position="71"/>
    </location>
</feature>
<dbReference type="AlphaFoldDB" id="A0A8K0WZU9"/>
<proteinExistence type="predicted"/>
<dbReference type="EMBL" id="JAGPXD010000007">
    <property type="protein sequence ID" value="KAH7347674.1"/>
    <property type="molecule type" value="Genomic_DNA"/>
</dbReference>
<keyword evidence="3 5" id="KW-1133">Transmembrane helix</keyword>
<evidence type="ECO:0000256" key="3">
    <source>
        <dbReference type="ARBA" id="ARBA00022989"/>
    </source>
</evidence>
<dbReference type="Pfam" id="PF01284">
    <property type="entry name" value="MARVEL"/>
    <property type="match status" value="1"/>
</dbReference>
<evidence type="ECO:0000259" key="6">
    <source>
        <dbReference type="Pfam" id="PF01284"/>
    </source>
</evidence>
<evidence type="ECO:0000256" key="2">
    <source>
        <dbReference type="ARBA" id="ARBA00022692"/>
    </source>
</evidence>
<dbReference type="Proteomes" id="UP000813385">
    <property type="component" value="Unassembled WGS sequence"/>
</dbReference>
<dbReference type="OrthoDB" id="5363290at2759"/>
<sequence length="180" mass="19418">MPRDYWKMDGAFSLPVRATVRTLIFVFSIVEIGLFAADISHLPDSVTPTNQIVGLVVAVLSVLTCGYHCLATVSSGAWYAWDFVLGVMWAAMAGVFGTLAFNKLDKDEEFGPVDGARRARLTAAVIFALACMVLNVASTIFGCAWCCAVRKERGRQSNAKEEYNLEANVAGGQRSDGGRA</sequence>
<comment type="caution">
    <text evidence="7">The sequence shown here is derived from an EMBL/GenBank/DDBJ whole genome shotgun (WGS) entry which is preliminary data.</text>
</comment>
<keyword evidence="4 5" id="KW-0472">Membrane</keyword>
<feature type="transmembrane region" description="Helical" evidence="5">
    <location>
        <begin position="78"/>
        <end position="101"/>
    </location>
</feature>
<dbReference type="PANTHER" id="PTHR42083:SF1">
    <property type="entry name" value="MARVEL DOMAIN-CONTAINING PROTEIN"/>
    <property type="match status" value="1"/>
</dbReference>
<accession>A0A8K0WZU9</accession>
<dbReference type="InterPro" id="IPR008253">
    <property type="entry name" value="Marvel"/>
</dbReference>
<protein>
    <recommendedName>
        <fullName evidence="6">MARVEL domain-containing protein</fullName>
    </recommendedName>
</protein>
<reference evidence="7" key="1">
    <citation type="journal article" date="2021" name="Nat. Commun.">
        <title>Genetic determinants of endophytism in the Arabidopsis root mycobiome.</title>
        <authorList>
            <person name="Mesny F."/>
            <person name="Miyauchi S."/>
            <person name="Thiergart T."/>
            <person name="Pickel B."/>
            <person name="Atanasova L."/>
            <person name="Karlsson M."/>
            <person name="Huettel B."/>
            <person name="Barry K.W."/>
            <person name="Haridas S."/>
            <person name="Chen C."/>
            <person name="Bauer D."/>
            <person name="Andreopoulos W."/>
            <person name="Pangilinan J."/>
            <person name="LaButti K."/>
            <person name="Riley R."/>
            <person name="Lipzen A."/>
            <person name="Clum A."/>
            <person name="Drula E."/>
            <person name="Henrissat B."/>
            <person name="Kohler A."/>
            <person name="Grigoriev I.V."/>
            <person name="Martin F.M."/>
            <person name="Hacquard S."/>
        </authorList>
    </citation>
    <scope>NUCLEOTIDE SEQUENCE</scope>
    <source>
        <strain evidence="7">MPI-CAGE-AT-0016</strain>
    </source>
</reference>
<dbReference type="PANTHER" id="PTHR42083">
    <property type="entry name" value="MARVEL DOMAIN-CONTAINING PROTEIN"/>
    <property type="match status" value="1"/>
</dbReference>
<dbReference type="GO" id="GO:0016020">
    <property type="term" value="C:membrane"/>
    <property type="evidence" value="ECO:0007669"/>
    <property type="project" value="UniProtKB-SubCell"/>
</dbReference>
<keyword evidence="2 5" id="KW-0812">Transmembrane</keyword>
<comment type="subcellular location">
    <subcellularLocation>
        <location evidence="1">Membrane</location>
        <topology evidence="1">Multi-pass membrane protein</topology>
    </subcellularLocation>
</comment>
<evidence type="ECO:0000313" key="7">
    <source>
        <dbReference type="EMBL" id="KAH7347674.1"/>
    </source>
</evidence>
<name>A0A8K0WZU9_9PEZI</name>
<organism evidence="7 8">
    <name type="scientific">Plectosphaerella cucumerina</name>
    <dbReference type="NCBI Taxonomy" id="40658"/>
    <lineage>
        <taxon>Eukaryota</taxon>
        <taxon>Fungi</taxon>
        <taxon>Dikarya</taxon>
        <taxon>Ascomycota</taxon>
        <taxon>Pezizomycotina</taxon>
        <taxon>Sordariomycetes</taxon>
        <taxon>Hypocreomycetidae</taxon>
        <taxon>Glomerellales</taxon>
        <taxon>Plectosphaerellaceae</taxon>
        <taxon>Plectosphaerella</taxon>
    </lineage>
</organism>
<feature type="domain" description="MARVEL" evidence="6">
    <location>
        <begin position="19"/>
        <end position="141"/>
    </location>
</feature>
<feature type="transmembrane region" description="Helical" evidence="5">
    <location>
        <begin position="20"/>
        <end position="40"/>
    </location>
</feature>
<evidence type="ECO:0000256" key="1">
    <source>
        <dbReference type="ARBA" id="ARBA00004141"/>
    </source>
</evidence>
<keyword evidence="8" id="KW-1185">Reference proteome</keyword>
<evidence type="ECO:0000256" key="5">
    <source>
        <dbReference type="SAM" id="Phobius"/>
    </source>
</evidence>
<evidence type="ECO:0000256" key="4">
    <source>
        <dbReference type="ARBA" id="ARBA00023136"/>
    </source>
</evidence>
<evidence type="ECO:0000313" key="8">
    <source>
        <dbReference type="Proteomes" id="UP000813385"/>
    </source>
</evidence>
<feature type="transmembrane region" description="Helical" evidence="5">
    <location>
        <begin position="121"/>
        <end position="148"/>
    </location>
</feature>
<gene>
    <name evidence="7" type="ORF">B0T11DRAFT_291668</name>
</gene>